<proteinExistence type="predicted"/>
<name>A0A087V0J6_STEMI</name>
<evidence type="ECO:0000313" key="1">
    <source>
        <dbReference type="EMBL" id="KFM83135.1"/>
    </source>
</evidence>
<dbReference type="EMBL" id="KL811520">
    <property type="protein sequence ID" value="KFM83135.1"/>
    <property type="molecule type" value="Genomic_DNA"/>
</dbReference>
<organism evidence="1 2">
    <name type="scientific">Stegodyphus mimosarum</name>
    <name type="common">African social velvet spider</name>
    <dbReference type="NCBI Taxonomy" id="407821"/>
    <lineage>
        <taxon>Eukaryota</taxon>
        <taxon>Metazoa</taxon>
        <taxon>Ecdysozoa</taxon>
        <taxon>Arthropoda</taxon>
        <taxon>Chelicerata</taxon>
        <taxon>Arachnida</taxon>
        <taxon>Araneae</taxon>
        <taxon>Araneomorphae</taxon>
        <taxon>Entelegynae</taxon>
        <taxon>Eresoidea</taxon>
        <taxon>Eresidae</taxon>
        <taxon>Stegodyphus</taxon>
    </lineage>
</organism>
<evidence type="ECO:0000313" key="2">
    <source>
        <dbReference type="Proteomes" id="UP000054359"/>
    </source>
</evidence>
<sequence length="43" mass="5222">MGINPLIQVKFLKKKMPQSTNQKLTYTKCNEYMRKLNFHSKKY</sequence>
<gene>
    <name evidence="1" type="ORF">X975_21138</name>
</gene>
<feature type="non-terminal residue" evidence="1">
    <location>
        <position position="43"/>
    </location>
</feature>
<reference evidence="1 2" key="1">
    <citation type="submission" date="2013-11" db="EMBL/GenBank/DDBJ databases">
        <title>Genome sequencing of Stegodyphus mimosarum.</title>
        <authorList>
            <person name="Bechsgaard J."/>
        </authorList>
    </citation>
    <scope>NUCLEOTIDE SEQUENCE [LARGE SCALE GENOMIC DNA]</scope>
</reference>
<dbReference type="AlphaFoldDB" id="A0A087V0J6"/>
<protein>
    <submittedName>
        <fullName evidence="1">Uncharacterized protein</fullName>
    </submittedName>
</protein>
<keyword evidence="2" id="KW-1185">Reference proteome</keyword>
<dbReference type="Proteomes" id="UP000054359">
    <property type="component" value="Unassembled WGS sequence"/>
</dbReference>
<accession>A0A087V0J6</accession>